<dbReference type="Pfam" id="PF00266">
    <property type="entry name" value="Aminotran_5"/>
    <property type="match status" value="1"/>
</dbReference>
<dbReference type="InterPro" id="IPR015424">
    <property type="entry name" value="PyrdxlP-dep_Trfase"/>
</dbReference>
<comment type="caution">
    <text evidence="3">The sequence shown here is derived from an EMBL/GenBank/DDBJ whole genome shotgun (WGS) entry which is preliminary data.</text>
</comment>
<proteinExistence type="predicted"/>
<dbReference type="InterPro" id="IPR015421">
    <property type="entry name" value="PyrdxlP-dep_Trfase_major"/>
</dbReference>
<gene>
    <name evidence="3" type="ORF">CJ301_13120</name>
</gene>
<dbReference type="Gene3D" id="3.90.1150.10">
    <property type="entry name" value="Aspartate Aminotransferase, domain 1"/>
    <property type="match status" value="1"/>
</dbReference>
<dbReference type="EMBL" id="NQWH01000021">
    <property type="protein sequence ID" value="PHP27074.1"/>
    <property type="molecule type" value="Genomic_DNA"/>
</dbReference>
<dbReference type="PANTHER" id="PTHR43586">
    <property type="entry name" value="CYSTEINE DESULFURASE"/>
    <property type="match status" value="1"/>
</dbReference>
<dbReference type="PANTHER" id="PTHR43586:SF8">
    <property type="entry name" value="CYSTEINE DESULFURASE 1, CHLOROPLASTIC"/>
    <property type="match status" value="1"/>
</dbReference>
<dbReference type="AlphaFoldDB" id="A0A2G1MEB8"/>
<dbReference type="InterPro" id="IPR000192">
    <property type="entry name" value="Aminotrans_V_dom"/>
</dbReference>
<keyword evidence="1" id="KW-0663">Pyridoxal phosphate</keyword>
<accession>A0A2G1MEB8</accession>
<dbReference type="InterPro" id="IPR006311">
    <property type="entry name" value="TAT_signal"/>
</dbReference>
<feature type="domain" description="Aminotransferase class V" evidence="2">
    <location>
        <begin position="61"/>
        <end position="400"/>
    </location>
</feature>
<sequence>MSITRRGLFAMSAAIGAGLVGPPWLARARAQSGLADWIAVRELFDLSPDRVHMSTMLLTSHPAPVREAIEKHRRNLDADPVEYLEENGDALTEASRSAAADYLGMNPAHIALTDSTTMGIGLIYSALDLGPGDEVLTTDEDYYVTHHALRHLSERTGVTIRRISLFDDVRETTRQEIVDRIRAEIRPETRMLALTWVHSSTGLKIPVAEIAGVVREANAARDEDEQLLFGLDAVHGFGVETENFFELGVDFYAAGCHKWLFGPRGTGIAAISERGLALTRPTIPTFDDSTVFSAWYREEDIPAGNNGPRMTPGGFKPFEHCWSLPEAFELHARIGREDIAIRTHELASVLKEALSSIDGVKVHTPRDAELSSGIVAFDVEGLGSEAVVSRLRKRSIVASVAPYPSALVRLTPSIRNTQEEVEQAAAAVREIA</sequence>
<dbReference type="InterPro" id="IPR015422">
    <property type="entry name" value="PyrdxlP-dep_Trfase_small"/>
</dbReference>
<evidence type="ECO:0000313" key="4">
    <source>
        <dbReference type="Proteomes" id="UP000221860"/>
    </source>
</evidence>
<evidence type="ECO:0000256" key="1">
    <source>
        <dbReference type="ARBA" id="ARBA00022898"/>
    </source>
</evidence>
<organism evidence="3 4">
    <name type="scientific">Limimaricola cinnabarinus</name>
    <dbReference type="NCBI Taxonomy" id="1125964"/>
    <lineage>
        <taxon>Bacteria</taxon>
        <taxon>Pseudomonadati</taxon>
        <taxon>Pseudomonadota</taxon>
        <taxon>Alphaproteobacteria</taxon>
        <taxon>Rhodobacterales</taxon>
        <taxon>Paracoccaceae</taxon>
        <taxon>Limimaricola</taxon>
    </lineage>
</organism>
<evidence type="ECO:0000313" key="3">
    <source>
        <dbReference type="EMBL" id="PHP27074.1"/>
    </source>
</evidence>
<protein>
    <recommendedName>
        <fullName evidence="2">Aminotransferase class V domain-containing protein</fullName>
    </recommendedName>
</protein>
<keyword evidence="4" id="KW-1185">Reference proteome</keyword>
<dbReference type="Gene3D" id="3.40.640.10">
    <property type="entry name" value="Type I PLP-dependent aspartate aminotransferase-like (Major domain)"/>
    <property type="match status" value="1"/>
</dbReference>
<dbReference type="OrthoDB" id="9804366at2"/>
<dbReference type="Proteomes" id="UP000221860">
    <property type="component" value="Unassembled WGS sequence"/>
</dbReference>
<dbReference type="SUPFAM" id="SSF53383">
    <property type="entry name" value="PLP-dependent transferases"/>
    <property type="match status" value="1"/>
</dbReference>
<reference evidence="3 4" key="1">
    <citation type="submission" date="2017-08" db="EMBL/GenBank/DDBJ databases">
        <title>Draft Genome Sequence of Loktanella cinnabarina Strain XM1, Isolated from Coastal Surface Water.</title>
        <authorList>
            <person name="Ma R."/>
            <person name="Wang J."/>
            <person name="Wang Q."/>
            <person name="Ma Z."/>
            <person name="Li J."/>
            <person name="Chen L."/>
        </authorList>
    </citation>
    <scope>NUCLEOTIDE SEQUENCE [LARGE SCALE GENOMIC DNA]</scope>
    <source>
        <strain evidence="3 4">XM1</strain>
    </source>
</reference>
<dbReference type="PROSITE" id="PS51318">
    <property type="entry name" value="TAT"/>
    <property type="match status" value="1"/>
</dbReference>
<evidence type="ECO:0000259" key="2">
    <source>
        <dbReference type="Pfam" id="PF00266"/>
    </source>
</evidence>
<name>A0A2G1MEB8_9RHOB</name>